<feature type="transmembrane region" description="Helical" evidence="1">
    <location>
        <begin position="91"/>
        <end position="115"/>
    </location>
</feature>
<evidence type="ECO:0000313" key="2">
    <source>
        <dbReference type="EMBL" id="VAW87619.1"/>
    </source>
</evidence>
<dbReference type="AlphaFoldDB" id="A0A3B0ZNB7"/>
<proteinExistence type="predicted"/>
<dbReference type="EMBL" id="UOFO01000127">
    <property type="protein sequence ID" value="VAW87619.1"/>
    <property type="molecule type" value="Genomic_DNA"/>
</dbReference>
<name>A0A3B0ZNB7_9ZZZZ</name>
<evidence type="ECO:0000256" key="1">
    <source>
        <dbReference type="SAM" id="Phobius"/>
    </source>
</evidence>
<organism evidence="2">
    <name type="scientific">hydrothermal vent metagenome</name>
    <dbReference type="NCBI Taxonomy" id="652676"/>
    <lineage>
        <taxon>unclassified sequences</taxon>
        <taxon>metagenomes</taxon>
        <taxon>ecological metagenomes</taxon>
    </lineage>
</organism>
<protein>
    <submittedName>
        <fullName evidence="2">Uncharacterized protein</fullName>
    </submittedName>
</protein>
<accession>A0A3B0ZNB7</accession>
<sequence length="117" mass="13316">MAALKLLAIERLLRVISPCHEAKYDAHLNLNFKRYGYKMDQIMALLMGLFFLVAGIVCIAKTKSLVLAGVGFFRKVHQDEHFMEAWENKPLVLNLVKVFGFLSLLNFTVQLAYLVKG</sequence>
<keyword evidence="1" id="KW-1133">Transmembrane helix</keyword>
<keyword evidence="1" id="KW-0812">Transmembrane</keyword>
<keyword evidence="1" id="KW-0472">Membrane</keyword>
<gene>
    <name evidence="2" type="ORF">MNBD_GAMMA16-1445</name>
</gene>
<reference evidence="2" key="1">
    <citation type="submission" date="2018-06" db="EMBL/GenBank/DDBJ databases">
        <authorList>
            <person name="Zhirakovskaya E."/>
        </authorList>
    </citation>
    <scope>NUCLEOTIDE SEQUENCE</scope>
</reference>
<feature type="transmembrane region" description="Helical" evidence="1">
    <location>
        <begin position="42"/>
        <end position="62"/>
    </location>
</feature>